<dbReference type="AlphaFoldDB" id="A0A328C9A7"/>
<keyword evidence="2" id="KW-1185">Reference proteome</keyword>
<gene>
    <name evidence="1" type="ORF">DL240_03075</name>
</gene>
<dbReference type="Proteomes" id="UP000249169">
    <property type="component" value="Unassembled WGS sequence"/>
</dbReference>
<accession>A0A328C9A7</accession>
<proteinExistence type="predicted"/>
<name>A0A328C9A7_9DELT</name>
<organism evidence="1 2">
    <name type="scientific">Lujinxingia litoralis</name>
    <dbReference type="NCBI Taxonomy" id="2211119"/>
    <lineage>
        <taxon>Bacteria</taxon>
        <taxon>Deltaproteobacteria</taxon>
        <taxon>Bradymonadales</taxon>
        <taxon>Lujinxingiaceae</taxon>
        <taxon>Lujinxingia</taxon>
    </lineage>
</organism>
<sequence length="251" mass="28246">MCAASPERAEVVVLTGAEAVGNRDDTGSPMAYRGMGYPLQLRWGRTARRWSRQIALAGFSQGINGGRLHSAMDDGQGHWARSSFVDASFQWRFVLLDQSSRRLELGPRLSHWTMYRSYQYDPSQIGSVEVWDAVITLDASAALRQRFGGWGELRLGLTLPVGGYVMRPSYAVRGDERVRLVMERWRAVTDGRFASWGTLQMVQAQAEMWIHLGKRLGLVTAYRGGAMSYELPLNTRTYAHRVSLGLGFFYD</sequence>
<evidence type="ECO:0000313" key="2">
    <source>
        <dbReference type="Proteomes" id="UP000249169"/>
    </source>
</evidence>
<evidence type="ECO:0000313" key="1">
    <source>
        <dbReference type="EMBL" id="RAL25207.1"/>
    </source>
</evidence>
<dbReference type="EMBL" id="QHKO01000001">
    <property type="protein sequence ID" value="RAL25207.1"/>
    <property type="molecule type" value="Genomic_DNA"/>
</dbReference>
<reference evidence="1 2" key="1">
    <citation type="submission" date="2018-05" db="EMBL/GenBank/DDBJ databases">
        <title>Lujinxingia marina gen. nov. sp. nov., a new facultative anaerobic member of the class Deltaproteobacteria, and proposal of Lujinxingaceae fam. nov.</title>
        <authorList>
            <person name="Li C.-M."/>
        </authorList>
    </citation>
    <scope>NUCLEOTIDE SEQUENCE [LARGE SCALE GENOMIC DNA]</scope>
    <source>
        <strain evidence="1 2">B210</strain>
    </source>
</reference>
<comment type="caution">
    <text evidence="1">The sequence shown here is derived from an EMBL/GenBank/DDBJ whole genome shotgun (WGS) entry which is preliminary data.</text>
</comment>
<protein>
    <submittedName>
        <fullName evidence="1">Uncharacterized protein</fullName>
    </submittedName>
</protein>